<keyword evidence="4" id="KW-0479">Metal-binding</keyword>
<evidence type="ECO:0000256" key="5">
    <source>
        <dbReference type="ARBA" id="ARBA00023004"/>
    </source>
</evidence>
<dbReference type="InterPro" id="IPR058240">
    <property type="entry name" value="rSAM_sf"/>
</dbReference>
<dbReference type="PANTHER" id="PTHR11135">
    <property type="entry name" value="HISTONE ACETYLTRANSFERASE-RELATED"/>
    <property type="match status" value="1"/>
</dbReference>
<evidence type="ECO:0000313" key="8">
    <source>
        <dbReference type="EMBL" id="MBC5779461.1"/>
    </source>
</evidence>
<evidence type="ECO:0000256" key="1">
    <source>
        <dbReference type="ARBA" id="ARBA00001966"/>
    </source>
</evidence>
<proteinExistence type="predicted"/>
<dbReference type="Gene3D" id="3.80.30.20">
    <property type="entry name" value="tm_1862 like domain"/>
    <property type="match status" value="1"/>
</dbReference>
<dbReference type="InterPro" id="IPR007197">
    <property type="entry name" value="rSAM"/>
</dbReference>
<keyword evidence="2" id="KW-0004">4Fe-4S</keyword>
<keyword evidence="6" id="KW-0411">Iron-sulfur</keyword>
<dbReference type="PROSITE" id="PS51918">
    <property type="entry name" value="RADICAL_SAM"/>
    <property type="match status" value="1"/>
</dbReference>
<keyword evidence="9" id="KW-1185">Reference proteome</keyword>
<comment type="cofactor">
    <cofactor evidence="1">
        <name>[4Fe-4S] cluster</name>
        <dbReference type="ChEBI" id="CHEBI:49883"/>
    </cofactor>
</comment>
<evidence type="ECO:0000256" key="4">
    <source>
        <dbReference type="ARBA" id="ARBA00022723"/>
    </source>
</evidence>
<dbReference type="NCBIfam" id="TIGR01212">
    <property type="entry name" value="TIGR01212 family radical SAM protein"/>
    <property type="match status" value="1"/>
</dbReference>
<dbReference type="SFLD" id="SFLDG01086">
    <property type="entry name" value="elongater_protein-like"/>
    <property type="match status" value="1"/>
</dbReference>
<dbReference type="CDD" id="cd01335">
    <property type="entry name" value="Radical_SAM"/>
    <property type="match status" value="1"/>
</dbReference>
<dbReference type="PANTHER" id="PTHR11135:SF1">
    <property type="entry name" value="PROTEIN YHCC"/>
    <property type="match status" value="1"/>
</dbReference>
<name>A0ABR7IHG9_9FIRM</name>
<dbReference type="SUPFAM" id="SSF102114">
    <property type="entry name" value="Radical SAM enzymes"/>
    <property type="match status" value="1"/>
</dbReference>
<dbReference type="Proteomes" id="UP000649826">
    <property type="component" value="Unassembled WGS sequence"/>
</dbReference>
<dbReference type="InterPro" id="IPR006638">
    <property type="entry name" value="Elp3/MiaA/NifB-like_rSAM"/>
</dbReference>
<dbReference type="InterPro" id="IPR032432">
    <property type="entry name" value="Radical_SAM_C"/>
</dbReference>
<dbReference type="SFLD" id="SFLDG01091">
    <property type="entry name" value="uncharacterized_CHP01210-like"/>
    <property type="match status" value="1"/>
</dbReference>
<reference evidence="8 9" key="1">
    <citation type="submission" date="2020-08" db="EMBL/GenBank/DDBJ databases">
        <title>Genome public.</title>
        <authorList>
            <person name="Liu C."/>
            <person name="Sun Q."/>
        </authorList>
    </citation>
    <scope>NUCLEOTIDE SEQUENCE [LARGE SCALE GENOMIC DNA]</scope>
    <source>
        <strain evidence="8 9">M29</strain>
    </source>
</reference>
<evidence type="ECO:0000259" key="7">
    <source>
        <dbReference type="PROSITE" id="PS51918"/>
    </source>
</evidence>
<evidence type="ECO:0000256" key="6">
    <source>
        <dbReference type="ARBA" id="ARBA00023014"/>
    </source>
</evidence>
<keyword evidence="5" id="KW-0408">Iron</keyword>
<dbReference type="EMBL" id="JACOQG010000008">
    <property type="protein sequence ID" value="MBC5779461.1"/>
    <property type="molecule type" value="Genomic_DNA"/>
</dbReference>
<accession>A0ABR7IHG9</accession>
<dbReference type="Pfam" id="PF04055">
    <property type="entry name" value="Radical_SAM"/>
    <property type="match status" value="1"/>
</dbReference>
<dbReference type="Pfam" id="PF16199">
    <property type="entry name" value="Radical_SAM_C"/>
    <property type="match status" value="1"/>
</dbReference>
<dbReference type="SFLD" id="SFLDS00029">
    <property type="entry name" value="Radical_SAM"/>
    <property type="match status" value="1"/>
</dbReference>
<gene>
    <name evidence="8" type="ORF">H8Z82_07260</name>
</gene>
<organism evidence="8 9">
    <name type="scientific">Blautia difficilis</name>
    <dbReference type="NCBI Taxonomy" id="2763027"/>
    <lineage>
        <taxon>Bacteria</taxon>
        <taxon>Bacillati</taxon>
        <taxon>Bacillota</taxon>
        <taxon>Clostridia</taxon>
        <taxon>Lachnospirales</taxon>
        <taxon>Lachnospiraceae</taxon>
        <taxon>Blautia</taxon>
    </lineage>
</organism>
<keyword evidence="3" id="KW-0949">S-adenosyl-L-methionine</keyword>
<dbReference type="InterPro" id="IPR023404">
    <property type="entry name" value="rSAM_horseshoe"/>
</dbReference>
<evidence type="ECO:0000313" key="9">
    <source>
        <dbReference type="Proteomes" id="UP000649826"/>
    </source>
</evidence>
<comment type="caution">
    <text evidence="8">The sequence shown here is derived from an EMBL/GenBank/DDBJ whole genome shotgun (WGS) entry which is preliminary data.</text>
</comment>
<dbReference type="RefSeq" id="WP_186994711.1">
    <property type="nucleotide sequence ID" value="NZ_JACOQG010000008.1"/>
</dbReference>
<dbReference type="SMART" id="SM00729">
    <property type="entry name" value="Elp3"/>
    <property type="match status" value="1"/>
</dbReference>
<sequence>MMKWGEKPYHSLDYMLRERFGEKVYKVTLNGGMSCPNRDGKLGTRGCIFCSAGGSGDFAADSSLSITEQIDRQISILSAKRPIHKYIAYFQAFTNTYAPVEYLEKIFTEALAHPGIAALSIGTRPDCLGKDVIALLSRLNRQKPVWVELGLQTIHEKTAAYIRRGYPLSCFEDAVRRLRSEDIEVIVHTILGLPGESTQDILNTMKYLNHQDIQGIKLQLLHVLRGTDLASDYEKGLFRTYERDEYISLVISCLEHLRPDMVIHRITGDGPKDLLIAPLWASRKREVLNLLHHQMKENHNYQGRQTNWQIN</sequence>
<evidence type="ECO:0000256" key="3">
    <source>
        <dbReference type="ARBA" id="ARBA00022691"/>
    </source>
</evidence>
<dbReference type="InterPro" id="IPR039661">
    <property type="entry name" value="ELP3"/>
</dbReference>
<evidence type="ECO:0000256" key="2">
    <source>
        <dbReference type="ARBA" id="ARBA00022485"/>
    </source>
</evidence>
<dbReference type="InterPro" id="IPR005911">
    <property type="entry name" value="YhcC-like"/>
</dbReference>
<feature type="domain" description="Radical SAM core" evidence="7">
    <location>
        <begin position="19"/>
        <end position="269"/>
    </location>
</feature>
<protein>
    <submittedName>
        <fullName evidence="8">TIGR01212 family radical SAM protein</fullName>
    </submittedName>
</protein>